<dbReference type="EMBL" id="BAAAZR010000043">
    <property type="protein sequence ID" value="GAA3840591.1"/>
    <property type="molecule type" value="Genomic_DNA"/>
</dbReference>
<evidence type="ECO:0000256" key="1">
    <source>
        <dbReference type="SAM" id="SignalP"/>
    </source>
</evidence>
<comment type="caution">
    <text evidence="2">The sequence shown here is derived from an EMBL/GenBank/DDBJ whole genome shotgun (WGS) entry which is preliminary data.</text>
</comment>
<name>A0ABP7JDV6_9ACTN</name>
<evidence type="ECO:0008006" key="4">
    <source>
        <dbReference type="Google" id="ProtNLM"/>
    </source>
</evidence>
<accession>A0ABP7JDV6</accession>
<organism evidence="2 3">
    <name type="scientific">Sphaerisporangium flaviroseum</name>
    <dbReference type="NCBI Taxonomy" id="509199"/>
    <lineage>
        <taxon>Bacteria</taxon>
        <taxon>Bacillati</taxon>
        <taxon>Actinomycetota</taxon>
        <taxon>Actinomycetes</taxon>
        <taxon>Streptosporangiales</taxon>
        <taxon>Streptosporangiaceae</taxon>
        <taxon>Sphaerisporangium</taxon>
    </lineage>
</organism>
<feature type="signal peptide" evidence="1">
    <location>
        <begin position="1"/>
        <end position="28"/>
    </location>
</feature>
<reference evidence="3" key="1">
    <citation type="journal article" date="2019" name="Int. J. Syst. Evol. Microbiol.">
        <title>The Global Catalogue of Microorganisms (GCM) 10K type strain sequencing project: providing services to taxonomists for standard genome sequencing and annotation.</title>
        <authorList>
            <consortium name="The Broad Institute Genomics Platform"/>
            <consortium name="The Broad Institute Genome Sequencing Center for Infectious Disease"/>
            <person name="Wu L."/>
            <person name="Ma J."/>
        </authorList>
    </citation>
    <scope>NUCLEOTIDE SEQUENCE [LARGE SCALE GENOMIC DNA]</scope>
    <source>
        <strain evidence="3">JCM 16908</strain>
    </source>
</reference>
<sequence>MSFFMNTPNARWTATLVGAALLCTTAVATTAGTVAAHADDHVVKTVTAQAAKPVLLKGSTKASYFWDDASGRMGDTGLPAIGKPMQKGLFASPSWPLGTEGYVEYNGKKAPFFIGDRGPGVPSESGVMLDIDGKTFAQLTGGTFSDSSLVVTGFSAGHIKVNYVITKWGTGVGKKNHPVPFSTGAWGVYDHNPAKPVTPAVPAGN</sequence>
<gene>
    <name evidence="2" type="ORF">GCM10022226_73840</name>
</gene>
<evidence type="ECO:0000313" key="2">
    <source>
        <dbReference type="EMBL" id="GAA3840591.1"/>
    </source>
</evidence>
<feature type="chain" id="PRO_5045392481" description="Htaa domain-containing protein" evidence="1">
    <location>
        <begin position="29"/>
        <end position="205"/>
    </location>
</feature>
<proteinExistence type="predicted"/>
<evidence type="ECO:0000313" key="3">
    <source>
        <dbReference type="Proteomes" id="UP001500888"/>
    </source>
</evidence>
<keyword evidence="3" id="KW-1185">Reference proteome</keyword>
<protein>
    <recommendedName>
        <fullName evidence="4">Htaa domain-containing protein</fullName>
    </recommendedName>
</protein>
<keyword evidence="1" id="KW-0732">Signal</keyword>
<dbReference type="Proteomes" id="UP001500888">
    <property type="component" value="Unassembled WGS sequence"/>
</dbReference>